<keyword evidence="1" id="KW-1133">Transmembrane helix</keyword>
<dbReference type="EMBL" id="AOHC02000010">
    <property type="protein sequence ID" value="EMY79612.1"/>
    <property type="molecule type" value="Genomic_DNA"/>
</dbReference>
<dbReference type="OrthoDB" id="344788at2"/>
<feature type="transmembrane region" description="Helical" evidence="1">
    <location>
        <begin position="81"/>
        <end position="100"/>
    </location>
</feature>
<sequence>MKRIVYFTFTILLILFGVISAYRMRWIADDAFISLRYAKNFADGKGLVFNEGEFVEGYTNFLWTALLIPFHLSDRMDPVDANYFFGILSFLGTCIYLILFRNKFAKTEFPVPFALSCFVLLHHNRVFATGGLETSLHGFIFLTASYHLMNFKVADLDRVKRKLGDRLSTYRFANFRESYQPFAGVFLSSLSCLNRPDGILFHTFVGIYLTLKFFQEVKPRGARSTFLKPSFGILCAVYLSPALFYIWKLEYYGNLLPNTFYAKSGGSSNLFQGLVYLFYFFKMYYGMIPIVGCFFFFFFQTIRKQFFEAPQEKDFRWILFVLFPISYAGYYTWIGGDFMFSRFYLPILPVVFVWVEKEILSLRKSVPERKWVANAFLYSIPILILLRWDIYKGLPFPIVSGIADENQIYKRESVERIRKEILPWKEHFEKSKVRVAFQGSECILIYYLNPILAIETEAGLTDPVIARMEFKNRERIGHGKPTPLQYLRDRNVHLLLYSSGLPDKKEYDEFLTGDFSTPWRILTYSPFVMKELLKISSFRAVNFESYLDVYKYKYKKLDPKFRKEKFLEFDSYYFRNGEDKNREEWYRKNL</sequence>
<evidence type="ECO:0000313" key="2">
    <source>
        <dbReference type="EMBL" id="EMY79612.1"/>
    </source>
</evidence>
<dbReference type="STRING" id="1218598.LEP1GSC060_1321"/>
<proteinExistence type="predicted"/>
<evidence type="ECO:0000256" key="1">
    <source>
        <dbReference type="SAM" id="Phobius"/>
    </source>
</evidence>
<comment type="caution">
    <text evidence="2">The sequence shown here is derived from an EMBL/GenBank/DDBJ whole genome shotgun (WGS) entry which is preliminary data.</text>
</comment>
<feature type="transmembrane region" description="Helical" evidence="1">
    <location>
        <begin position="283"/>
        <end position="302"/>
    </location>
</feature>
<gene>
    <name evidence="2" type="ORF">LEP1GSC060_1321</name>
</gene>
<organism evidence="2 3">
    <name type="scientific">Leptospira weilii serovar Ranarum str. ICFT</name>
    <dbReference type="NCBI Taxonomy" id="1218598"/>
    <lineage>
        <taxon>Bacteria</taxon>
        <taxon>Pseudomonadati</taxon>
        <taxon>Spirochaetota</taxon>
        <taxon>Spirochaetia</taxon>
        <taxon>Leptospirales</taxon>
        <taxon>Leptospiraceae</taxon>
        <taxon>Leptospira</taxon>
    </lineage>
</organism>
<name>N1WQT2_9LEPT</name>
<keyword evidence="1" id="KW-0472">Membrane</keyword>
<dbReference type="AlphaFoldDB" id="N1WQT2"/>
<evidence type="ECO:0000313" key="3">
    <source>
        <dbReference type="Proteomes" id="UP000012313"/>
    </source>
</evidence>
<reference evidence="2" key="1">
    <citation type="submission" date="2013-03" db="EMBL/GenBank/DDBJ databases">
        <authorList>
            <person name="Harkins D.M."/>
            <person name="Durkin A.S."/>
            <person name="Brinkac L.M."/>
            <person name="Haft D.H."/>
            <person name="Selengut J.D."/>
            <person name="Sanka R."/>
            <person name="DePew J."/>
            <person name="Purushe J."/>
            <person name="Hartskeerl R.A."/>
            <person name="Ahmed A."/>
            <person name="van der Linden H."/>
            <person name="Goris M.G.A."/>
            <person name="Vinetz J.M."/>
            <person name="Sutton G.G."/>
            <person name="Nierman W.C."/>
            <person name="Fouts D.E."/>
        </authorList>
    </citation>
    <scope>NUCLEOTIDE SEQUENCE [LARGE SCALE GENOMIC DNA]</scope>
    <source>
        <strain evidence="2">ICFT</strain>
    </source>
</reference>
<feature type="transmembrane region" description="Helical" evidence="1">
    <location>
        <begin position="314"/>
        <end position="333"/>
    </location>
</feature>
<keyword evidence="3" id="KW-1185">Reference proteome</keyword>
<keyword evidence="1" id="KW-0812">Transmembrane</keyword>
<accession>N1WQT2</accession>
<dbReference type="Proteomes" id="UP000012313">
    <property type="component" value="Unassembled WGS sequence"/>
</dbReference>
<feature type="transmembrane region" description="Helical" evidence="1">
    <location>
        <begin position="226"/>
        <end position="247"/>
    </location>
</feature>
<protein>
    <submittedName>
        <fullName evidence="2">Membrane protein</fullName>
    </submittedName>
</protein>
<feature type="transmembrane region" description="Helical" evidence="1">
    <location>
        <begin position="339"/>
        <end position="359"/>
    </location>
</feature>
<feature type="transmembrane region" description="Helical" evidence="1">
    <location>
        <begin position="371"/>
        <end position="388"/>
    </location>
</feature>